<evidence type="ECO:0000259" key="7">
    <source>
        <dbReference type="SMART" id="SM01217"/>
    </source>
</evidence>
<evidence type="ECO:0000256" key="6">
    <source>
        <dbReference type="ARBA" id="ARBA00023295"/>
    </source>
</evidence>
<dbReference type="Proteomes" id="UP000066124">
    <property type="component" value="Chromosome"/>
</dbReference>
<gene>
    <name evidence="8" type="ORF">ABY42_10380</name>
</gene>
<sequence length="738" mass="79744">MDSDRSTETRVADLLGRMTLREKAGQMVGLHVGSFSVLQREDPRTTTVEDAKDAIRDHFVGSATPFGTGFSPYNTAVVAGRVANQLQRVAVNETRLGIPLLIPVDAIHGHAHIEGATVFPHNLAMAATWNPDLVERAARITAIEMAATGANQNYAPTADVAREPRWGRTYETYGESSPLVEEFVAAETRGLQGASLDGPTSVAATVKHYPASSEPTRGEDTAPVDISMGTLRRVFLPPFERAIDEGVAAVMPMYNAIGNEPAHASNFYLTDLLRERLGFEGVTCSDWLGVWMLAERHQTAASFTEAVEQVTTAGLDVASVGGVQHAETLCELVESGQLSESLLDRSVRRILTLKFELGLFEDPYVSPRSAIIDVGSDEHRRVSREAARESVTLLQNNDETLPLADVDDLFVTGPNADSLDNLLGGWTVFGFDENEGSTVRDGLEHVVDDGTTVTYEPGVSSGELTDRDAVASRAEHADATVAVLGEPWYLHEFGPESLRGENGGFPQRNSLELPPAQRALLDVVTATETPTVLVLVTGRPLILTDVLDQVDAVVVAFFPGLEGGRAIADVLVGNTNPSGRLPITFPRAMGDFPVRHDWLPHPSPLGMDEHLPSYDPLFEFGFGLSYTEFAYDALEVSDETIVDGNAVTVSVTVTNSGDHTGTETVQLFGEHRYSSVVTPVRELKGFSKVTLSAGETQTVTMTLTADDLRVVKPDGTRSLESGTYELFVGDLNRELTIE</sequence>
<evidence type="ECO:0000313" key="8">
    <source>
        <dbReference type="EMBL" id="AKU08129.1"/>
    </source>
</evidence>
<evidence type="ECO:0000313" key="9">
    <source>
        <dbReference type="Proteomes" id="UP000066124"/>
    </source>
</evidence>
<comment type="similarity">
    <text evidence="2">Belongs to the glycosyl hydrolase 3 family.</text>
</comment>
<dbReference type="Gene3D" id="3.20.20.300">
    <property type="entry name" value="Glycoside hydrolase, family 3, N-terminal domain"/>
    <property type="match status" value="1"/>
</dbReference>
<dbReference type="Pfam" id="PF14310">
    <property type="entry name" value="Fn3-like"/>
    <property type="match status" value="1"/>
</dbReference>
<dbReference type="Pfam" id="PF00933">
    <property type="entry name" value="Glyco_hydro_3"/>
    <property type="match status" value="1"/>
</dbReference>
<dbReference type="InterPro" id="IPR036881">
    <property type="entry name" value="Glyco_hydro_3_C_sf"/>
</dbReference>
<protein>
    <recommendedName>
        <fullName evidence="3">beta-glucosidase</fullName>
        <ecNumber evidence="3">3.2.1.21</ecNumber>
    </recommendedName>
</protein>
<dbReference type="KEGG" id="hgi:ABY42_10380"/>
<dbReference type="Gene3D" id="3.40.50.1700">
    <property type="entry name" value="Glycoside hydrolase family 3 C-terminal domain"/>
    <property type="match status" value="1"/>
</dbReference>
<keyword evidence="5 8" id="KW-0378">Hydrolase</keyword>
<dbReference type="InterPro" id="IPR013783">
    <property type="entry name" value="Ig-like_fold"/>
</dbReference>
<dbReference type="InterPro" id="IPR017853">
    <property type="entry name" value="GH"/>
</dbReference>
<dbReference type="PANTHER" id="PTHR30620">
    <property type="entry name" value="PERIPLASMIC BETA-GLUCOSIDASE-RELATED"/>
    <property type="match status" value="1"/>
</dbReference>
<feature type="domain" description="Fibronectin type III-like" evidence="7">
    <location>
        <begin position="663"/>
        <end position="732"/>
    </location>
</feature>
<dbReference type="RefSeq" id="WP_050459403.1">
    <property type="nucleotide sequence ID" value="NZ_CP011947.1"/>
</dbReference>
<dbReference type="PRINTS" id="PR00133">
    <property type="entry name" value="GLHYDRLASE3"/>
</dbReference>
<evidence type="ECO:0000256" key="5">
    <source>
        <dbReference type="ARBA" id="ARBA00022801"/>
    </source>
</evidence>
<dbReference type="GO" id="GO:0009251">
    <property type="term" value="P:glucan catabolic process"/>
    <property type="evidence" value="ECO:0007669"/>
    <property type="project" value="TreeGrafter"/>
</dbReference>
<dbReference type="SUPFAM" id="SSF52279">
    <property type="entry name" value="Beta-D-glucan exohydrolase, C-terminal domain"/>
    <property type="match status" value="1"/>
</dbReference>
<dbReference type="SUPFAM" id="SSF51445">
    <property type="entry name" value="(Trans)glycosidases"/>
    <property type="match status" value="1"/>
</dbReference>
<dbReference type="Pfam" id="PF01915">
    <property type="entry name" value="Glyco_hydro_3_C"/>
    <property type="match status" value="1"/>
</dbReference>
<keyword evidence="6" id="KW-0326">Glycosidase</keyword>
<dbReference type="EC" id="3.2.1.21" evidence="3"/>
<dbReference type="PATRIC" id="fig|35746.4.peg.2216"/>
<evidence type="ECO:0000256" key="4">
    <source>
        <dbReference type="ARBA" id="ARBA00022729"/>
    </source>
</evidence>
<dbReference type="SMART" id="SM01217">
    <property type="entry name" value="Fn3_like"/>
    <property type="match status" value="1"/>
</dbReference>
<evidence type="ECO:0000256" key="3">
    <source>
        <dbReference type="ARBA" id="ARBA00012744"/>
    </source>
</evidence>
<name>A0A0K1IUM0_HALGI</name>
<dbReference type="PANTHER" id="PTHR30620:SF16">
    <property type="entry name" value="LYSOSOMAL BETA GLUCOSIDASE"/>
    <property type="match status" value="1"/>
</dbReference>
<dbReference type="InterPro" id="IPR051915">
    <property type="entry name" value="Cellulose_Degrad_GH3"/>
</dbReference>
<dbReference type="InterPro" id="IPR002772">
    <property type="entry name" value="Glyco_hydro_3_C"/>
</dbReference>
<keyword evidence="4" id="KW-0732">Signal</keyword>
<dbReference type="AlphaFoldDB" id="A0A0K1IUM0"/>
<evidence type="ECO:0000256" key="2">
    <source>
        <dbReference type="ARBA" id="ARBA00005336"/>
    </source>
</evidence>
<dbReference type="GO" id="GO:0008422">
    <property type="term" value="F:beta-glucosidase activity"/>
    <property type="evidence" value="ECO:0007669"/>
    <property type="project" value="UniProtKB-EC"/>
</dbReference>
<dbReference type="Gene3D" id="2.60.40.10">
    <property type="entry name" value="Immunoglobulins"/>
    <property type="match status" value="1"/>
</dbReference>
<dbReference type="GeneID" id="25246369"/>
<evidence type="ECO:0000256" key="1">
    <source>
        <dbReference type="ARBA" id="ARBA00000448"/>
    </source>
</evidence>
<organism evidence="8 9">
    <name type="scientific">Haloferax gibbonsii</name>
    <dbReference type="NCBI Taxonomy" id="35746"/>
    <lineage>
        <taxon>Archaea</taxon>
        <taxon>Methanobacteriati</taxon>
        <taxon>Methanobacteriota</taxon>
        <taxon>Stenosarchaea group</taxon>
        <taxon>Halobacteria</taxon>
        <taxon>Halobacteriales</taxon>
        <taxon>Haloferacaceae</taxon>
        <taxon>Haloferax</taxon>
    </lineage>
</organism>
<accession>A0A0K1IUM0</accession>
<dbReference type="InterPro" id="IPR001764">
    <property type="entry name" value="Glyco_hydro_3_N"/>
</dbReference>
<comment type="catalytic activity">
    <reaction evidence="1">
        <text>Hydrolysis of terminal, non-reducing beta-D-glucosyl residues with release of beta-D-glucose.</text>
        <dbReference type="EC" id="3.2.1.21"/>
    </reaction>
</comment>
<proteinExistence type="inferred from homology"/>
<dbReference type="InterPro" id="IPR036962">
    <property type="entry name" value="Glyco_hydro_3_N_sf"/>
</dbReference>
<reference evidence="9" key="1">
    <citation type="journal article" date="2015" name="J. Biotechnol.">
        <title>Complete genome sequence of Haloferax gibbonsii strain ARA6, a potential producer of polyhydroxyalkanoates and halocins isolated from Araruama, Rio de Janeiro, Brasil.</title>
        <authorList>
            <person name="Pinto L.H."/>
            <person name="D'Alincourt Carvalho-Assef A.P."/>
            <person name="Vieira R.P."/>
            <person name="Clementino M.M."/>
            <person name="Albano R.M."/>
        </authorList>
    </citation>
    <scope>NUCLEOTIDE SEQUENCE [LARGE SCALE GENOMIC DNA]</scope>
    <source>
        <strain evidence="9">ARA6</strain>
    </source>
</reference>
<dbReference type="EMBL" id="CP011947">
    <property type="protein sequence ID" value="AKU08129.1"/>
    <property type="molecule type" value="Genomic_DNA"/>
</dbReference>
<dbReference type="InterPro" id="IPR026891">
    <property type="entry name" value="Fn3-like"/>
</dbReference>